<evidence type="ECO:0000313" key="4">
    <source>
        <dbReference type="EMBL" id="SDE16761.1"/>
    </source>
</evidence>
<reference evidence="5" key="1">
    <citation type="submission" date="2016-10" db="EMBL/GenBank/DDBJ databases">
        <authorList>
            <person name="Varghese N."/>
            <person name="Submissions S."/>
        </authorList>
    </citation>
    <scope>NUCLEOTIDE SEQUENCE [LARGE SCALE GENOMIC DNA]</scope>
    <source>
        <strain evidence="5">DSM 10146</strain>
    </source>
</reference>
<feature type="compositionally biased region" description="Low complexity" evidence="1">
    <location>
        <begin position="115"/>
        <end position="129"/>
    </location>
</feature>
<sequence>MRLKTLAIFAMTSVCASIATGPALAQGIETIDSPAELPPASYSATQYVDSRGCVFVRAGFDDAVIWVPRVTRDREQVCGYAPSLGKSRTAAAPAPVATPEPKPAATPTPAPKPAASPASKPAATAPKATARARKPAPAPSRTSTRKPMETVASKPATAPKRVVKAPASKPPSAPPPATVVSRVPAPAPAPTQRVVKVAPGQTCPAGFTGTIQRNGRDVRCGPQDSPFVSEVRRGEAPTSGKNVYHNYGNGQGHWDESRLEIDSDDDPVALVAADPRAHPEARIVPKHVWEARSEVPPVVPPGYRPAWEDDRLNPYRAWQTVGGYYATQQRWTNTVPRVNDMSLRRVPARDPVIVYSADARVPAPVAQPRSDRGAPASAHRQPAMSSRSEPRKAAAPKATSARYVEIGLFTTHAKADAAARRLRGAGLPVRYAPVGTDTQARRVLVGPYASSTALQGALNRVQATGYVQAYIR</sequence>
<evidence type="ECO:0000313" key="5">
    <source>
        <dbReference type="Proteomes" id="UP000198994"/>
    </source>
</evidence>
<dbReference type="InterPro" id="IPR007730">
    <property type="entry name" value="SPOR-like_dom"/>
</dbReference>
<keyword evidence="2" id="KW-0732">Signal</keyword>
<dbReference type="AlphaFoldDB" id="A0A1G7APN3"/>
<dbReference type="OrthoDB" id="7843142at2"/>
<keyword evidence="5" id="KW-1185">Reference proteome</keyword>
<feature type="compositionally biased region" description="Pro residues" evidence="1">
    <location>
        <begin position="96"/>
        <end position="114"/>
    </location>
</feature>
<protein>
    <submittedName>
        <fullName evidence="4">Sporulation related domain-containing protein</fullName>
    </submittedName>
</protein>
<feature type="region of interest" description="Disordered" evidence="1">
    <location>
        <begin position="206"/>
        <end position="248"/>
    </location>
</feature>
<dbReference type="PROSITE" id="PS51724">
    <property type="entry name" value="SPOR"/>
    <property type="match status" value="1"/>
</dbReference>
<feature type="domain" description="SPOR" evidence="3">
    <location>
        <begin position="396"/>
        <end position="472"/>
    </location>
</feature>
<dbReference type="SUPFAM" id="SSF110997">
    <property type="entry name" value="Sporulation related repeat"/>
    <property type="match status" value="1"/>
</dbReference>
<dbReference type="GO" id="GO:0042834">
    <property type="term" value="F:peptidoglycan binding"/>
    <property type="evidence" value="ECO:0007669"/>
    <property type="project" value="InterPro"/>
</dbReference>
<feature type="signal peptide" evidence="2">
    <location>
        <begin position="1"/>
        <end position="25"/>
    </location>
</feature>
<name>A0A1G7APN3_9RHOB</name>
<feature type="compositionally biased region" description="Pro residues" evidence="1">
    <location>
        <begin position="168"/>
        <end position="177"/>
    </location>
</feature>
<dbReference type="RefSeq" id="WP_089954513.1">
    <property type="nucleotide sequence ID" value="NZ_FNAV01000001.1"/>
</dbReference>
<evidence type="ECO:0000259" key="3">
    <source>
        <dbReference type="PROSITE" id="PS51724"/>
    </source>
</evidence>
<feature type="chain" id="PRO_5011557325" evidence="2">
    <location>
        <begin position="26"/>
        <end position="472"/>
    </location>
</feature>
<dbReference type="EMBL" id="FNAV01000001">
    <property type="protein sequence ID" value="SDE16761.1"/>
    <property type="molecule type" value="Genomic_DNA"/>
</dbReference>
<dbReference type="Pfam" id="PF05036">
    <property type="entry name" value="SPOR"/>
    <property type="match status" value="1"/>
</dbReference>
<dbReference type="InterPro" id="IPR036680">
    <property type="entry name" value="SPOR-like_sf"/>
</dbReference>
<gene>
    <name evidence="4" type="ORF">SAMN04488105_101297</name>
</gene>
<organism evidence="4 5">
    <name type="scientific">Salipiger thiooxidans</name>
    <dbReference type="NCBI Taxonomy" id="282683"/>
    <lineage>
        <taxon>Bacteria</taxon>
        <taxon>Pseudomonadati</taxon>
        <taxon>Pseudomonadota</taxon>
        <taxon>Alphaproteobacteria</taxon>
        <taxon>Rhodobacterales</taxon>
        <taxon>Roseobacteraceae</taxon>
        <taxon>Salipiger</taxon>
    </lineage>
</organism>
<dbReference type="Gene3D" id="3.30.70.1070">
    <property type="entry name" value="Sporulation related repeat"/>
    <property type="match status" value="1"/>
</dbReference>
<proteinExistence type="predicted"/>
<evidence type="ECO:0000256" key="2">
    <source>
        <dbReference type="SAM" id="SignalP"/>
    </source>
</evidence>
<accession>A0A1G7APN3</accession>
<feature type="region of interest" description="Disordered" evidence="1">
    <location>
        <begin position="85"/>
        <end position="179"/>
    </location>
</feature>
<dbReference type="STRING" id="282683.SAMN04488105_101297"/>
<feature type="compositionally biased region" description="Low complexity" evidence="1">
    <location>
        <begin position="86"/>
        <end position="95"/>
    </location>
</feature>
<feature type="region of interest" description="Disordered" evidence="1">
    <location>
        <begin position="363"/>
        <end position="397"/>
    </location>
</feature>
<dbReference type="Proteomes" id="UP000198994">
    <property type="component" value="Unassembled WGS sequence"/>
</dbReference>
<evidence type="ECO:0000256" key="1">
    <source>
        <dbReference type="SAM" id="MobiDB-lite"/>
    </source>
</evidence>